<comment type="caution">
    <text evidence="9">The sequence shown here is derived from an EMBL/GenBank/DDBJ whole genome shotgun (WGS) entry which is preliminary data.</text>
</comment>
<protein>
    <submittedName>
        <fullName evidence="9">Carbohydrate ABC transporter permease</fullName>
    </submittedName>
</protein>
<gene>
    <name evidence="9" type="ORF">L0M17_08765</name>
</gene>
<evidence type="ECO:0000256" key="3">
    <source>
        <dbReference type="ARBA" id="ARBA00022475"/>
    </source>
</evidence>
<keyword evidence="4 7" id="KW-0812">Transmembrane</keyword>
<accession>A0ABS9U0X7</accession>
<dbReference type="InterPro" id="IPR035906">
    <property type="entry name" value="MetI-like_sf"/>
</dbReference>
<evidence type="ECO:0000256" key="4">
    <source>
        <dbReference type="ARBA" id="ARBA00022692"/>
    </source>
</evidence>
<evidence type="ECO:0000259" key="8">
    <source>
        <dbReference type="PROSITE" id="PS50928"/>
    </source>
</evidence>
<feature type="transmembrane region" description="Helical" evidence="7">
    <location>
        <begin position="29"/>
        <end position="50"/>
    </location>
</feature>
<dbReference type="Pfam" id="PF00528">
    <property type="entry name" value="BPD_transp_1"/>
    <property type="match status" value="1"/>
</dbReference>
<evidence type="ECO:0000313" key="9">
    <source>
        <dbReference type="EMBL" id="MCH6470067.1"/>
    </source>
</evidence>
<dbReference type="SUPFAM" id="SSF161098">
    <property type="entry name" value="MetI-like"/>
    <property type="match status" value="1"/>
</dbReference>
<feature type="domain" description="ABC transmembrane type-1" evidence="8">
    <location>
        <begin position="90"/>
        <end position="281"/>
    </location>
</feature>
<evidence type="ECO:0000256" key="7">
    <source>
        <dbReference type="RuleBase" id="RU363032"/>
    </source>
</evidence>
<keyword evidence="5 7" id="KW-1133">Transmembrane helix</keyword>
<dbReference type="EMBL" id="JAKZBV010000001">
    <property type="protein sequence ID" value="MCH6470067.1"/>
    <property type="molecule type" value="Genomic_DNA"/>
</dbReference>
<feature type="transmembrane region" description="Helical" evidence="7">
    <location>
        <begin position="202"/>
        <end position="221"/>
    </location>
</feature>
<feature type="transmembrane region" description="Helical" evidence="7">
    <location>
        <begin position="94"/>
        <end position="114"/>
    </location>
</feature>
<keyword evidence="6 7" id="KW-0472">Membrane</keyword>
<dbReference type="CDD" id="cd06261">
    <property type="entry name" value="TM_PBP2"/>
    <property type="match status" value="1"/>
</dbReference>
<proteinExistence type="inferred from homology"/>
<dbReference type="RefSeq" id="WP_241053566.1">
    <property type="nucleotide sequence ID" value="NZ_JAKZBV010000001.1"/>
</dbReference>
<dbReference type="PANTHER" id="PTHR43744">
    <property type="entry name" value="ABC TRANSPORTER PERMEASE PROTEIN MG189-RELATED-RELATED"/>
    <property type="match status" value="1"/>
</dbReference>
<dbReference type="InterPro" id="IPR000515">
    <property type="entry name" value="MetI-like"/>
</dbReference>
<name>A0ABS9U0X7_9MICC</name>
<sequence length="296" mass="31935">MTTDTTVLATGQALEAQPLRPKRRGRGSLAGTIALVIAAIVWFLPFVLLITTSIRTGSDFLSGGPISWPKELTFQNFTDAWKVGNFSTTYRNSIIIAVVKVPLGVLISAMMAFALAKLRVRFKGAVLFSVVLGLTIPIYIALVPLFITIKDIGLIDNLFGLLGPYLAFGIPFEVLVLHSFFRGLPDEVLEAARMDGAGAWRMFFQIVLPLSKPALITVLILDAVSTWNELLMALTILSSDSRKTLPLGLLNFTGQFSTNYGGLAAAILIAVVPMLIAYGFLQRYIVSALTAGAVKG</sequence>
<evidence type="ECO:0000256" key="6">
    <source>
        <dbReference type="ARBA" id="ARBA00023136"/>
    </source>
</evidence>
<reference evidence="9 10" key="1">
    <citation type="submission" date="2022-03" db="EMBL/GenBank/DDBJ databases">
        <title>Sinomonas sp. isolated from a soil.</title>
        <authorList>
            <person name="Han J."/>
            <person name="Kim D.-U."/>
        </authorList>
    </citation>
    <scope>NUCLEOTIDE SEQUENCE [LARGE SCALE GENOMIC DNA]</scope>
    <source>
        <strain evidence="9 10">5-5</strain>
    </source>
</reference>
<evidence type="ECO:0000256" key="1">
    <source>
        <dbReference type="ARBA" id="ARBA00004651"/>
    </source>
</evidence>
<comment type="subcellular location">
    <subcellularLocation>
        <location evidence="1 7">Cell membrane</location>
        <topology evidence="1 7">Multi-pass membrane protein</topology>
    </subcellularLocation>
</comment>
<evidence type="ECO:0000256" key="2">
    <source>
        <dbReference type="ARBA" id="ARBA00022448"/>
    </source>
</evidence>
<keyword evidence="3" id="KW-1003">Cell membrane</keyword>
<feature type="transmembrane region" description="Helical" evidence="7">
    <location>
        <begin position="159"/>
        <end position="181"/>
    </location>
</feature>
<evidence type="ECO:0000313" key="10">
    <source>
        <dbReference type="Proteomes" id="UP001202922"/>
    </source>
</evidence>
<dbReference type="PANTHER" id="PTHR43744:SF12">
    <property type="entry name" value="ABC TRANSPORTER PERMEASE PROTEIN MG189-RELATED"/>
    <property type="match status" value="1"/>
</dbReference>
<comment type="similarity">
    <text evidence="7">Belongs to the binding-protein-dependent transport system permease family.</text>
</comment>
<dbReference type="PROSITE" id="PS50928">
    <property type="entry name" value="ABC_TM1"/>
    <property type="match status" value="1"/>
</dbReference>
<keyword evidence="2 7" id="KW-0813">Transport</keyword>
<feature type="transmembrane region" description="Helical" evidence="7">
    <location>
        <begin position="260"/>
        <end position="281"/>
    </location>
</feature>
<dbReference type="Gene3D" id="1.10.3720.10">
    <property type="entry name" value="MetI-like"/>
    <property type="match status" value="1"/>
</dbReference>
<evidence type="ECO:0000256" key="5">
    <source>
        <dbReference type="ARBA" id="ARBA00022989"/>
    </source>
</evidence>
<organism evidence="9 10">
    <name type="scientific">Sinomonas terrae</name>
    <dbReference type="NCBI Taxonomy" id="2908838"/>
    <lineage>
        <taxon>Bacteria</taxon>
        <taxon>Bacillati</taxon>
        <taxon>Actinomycetota</taxon>
        <taxon>Actinomycetes</taxon>
        <taxon>Micrococcales</taxon>
        <taxon>Micrococcaceae</taxon>
        <taxon>Sinomonas</taxon>
    </lineage>
</organism>
<dbReference type="Proteomes" id="UP001202922">
    <property type="component" value="Unassembled WGS sequence"/>
</dbReference>
<feature type="transmembrane region" description="Helical" evidence="7">
    <location>
        <begin position="126"/>
        <end position="147"/>
    </location>
</feature>
<keyword evidence="10" id="KW-1185">Reference proteome</keyword>